<dbReference type="InterPro" id="IPR020845">
    <property type="entry name" value="AMP-binding_CS"/>
</dbReference>
<evidence type="ECO:0000259" key="5">
    <source>
        <dbReference type="PROSITE" id="PS50075"/>
    </source>
</evidence>
<dbReference type="Gene3D" id="3.30.559.30">
    <property type="entry name" value="Nonribosomal peptide synthetase, condensation domain"/>
    <property type="match status" value="2"/>
</dbReference>
<reference evidence="6 7" key="1">
    <citation type="submission" date="2018-03" db="EMBL/GenBank/DDBJ databases">
        <title>Genomic Encyclopedia of Archaeal and Bacterial Type Strains, Phase II (KMG-II): from individual species to whole genera.</title>
        <authorList>
            <person name="Goeker M."/>
        </authorList>
    </citation>
    <scope>NUCLEOTIDE SEQUENCE [LARGE SCALE GENOMIC DNA]</scope>
    <source>
        <strain evidence="6 7">DSM 45601</strain>
    </source>
</reference>
<dbReference type="GO" id="GO:0003824">
    <property type="term" value="F:catalytic activity"/>
    <property type="evidence" value="ECO:0007669"/>
    <property type="project" value="InterPro"/>
</dbReference>
<dbReference type="InterPro" id="IPR010071">
    <property type="entry name" value="AA_adenyl_dom"/>
</dbReference>
<dbReference type="InterPro" id="IPR000873">
    <property type="entry name" value="AMP-dep_synth/lig_dom"/>
</dbReference>
<dbReference type="PANTHER" id="PTHR45527:SF1">
    <property type="entry name" value="FATTY ACID SYNTHASE"/>
    <property type="match status" value="1"/>
</dbReference>
<dbReference type="CDD" id="cd19531">
    <property type="entry name" value="LCL_NRPS-like"/>
    <property type="match status" value="1"/>
</dbReference>
<dbReference type="Pfam" id="PF00501">
    <property type="entry name" value="AMP-binding"/>
    <property type="match status" value="1"/>
</dbReference>
<dbReference type="GO" id="GO:0044550">
    <property type="term" value="P:secondary metabolite biosynthetic process"/>
    <property type="evidence" value="ECO:0007669"/>
    <property type="project" value="TreeGrafter"/>
</dbReference>
<evidence type="ECO:0000313" key="7">
    <source>
        <dbReference type="Proteomes" id="UP000237846"/>
    </source>
</evidence>
<evidence type="ECO:0000313" key="6">
    <source>
        <dbReference type="EMBL" id="PRX96529.1"/>
    </source>
</evidence>
<dbReference type="Gene3D" id="3.40.50.12780">
    <property type="entry name" value="N-terminal domain of ligase-like"/>
    <property type="match status" value="1"/>
</dbReference>
<dbReference type="InterPro" id="IPR020806">
    <property type="entry name" value="PKS_PP-bd"/>
</dbReference>
<accession>A0A2T0PYJ4</accession>
<feature type="domain" description="Carrier" evidence="5">
    <location>
        <begin position="1395"/>
        <end position="1470"/>
    </location>
</feature>
<dbReference type="SMART" id="SM00823">
    <property type="entry name" value="PKS_PP"/>
    <property type="match status" value="1"/>
</dbReference>
<organism evidence="6 7">
    <name type="scientific">Allonocardiopsis opalescens</name>
    <dbReference type="NCBI Taxonomy" id="1144618"/>
    <lineage>
        <taxon>Bacteria</taxon>
        <taxon>Bacillati</taxon>
        <taxon>Actinomycetota</taxon>
        <taxon>Actinomycetes</taxon>
        <taxon>Streptosporangiales</taxon>
        <taxon>Allonocardiopsis</taxon>
    </lineage>
</organism>
<dbReference type="Pfam" id="PF00550">
    <property type="entry name" value="PP-binding"/>
    <property type="match status" value="1"/>
</dbReference>
<evidence type="ECO:0000256" key="2">
    <source>
        <dbReference type="ARBA" id="ARBA00022450"/>
    </source>
</evidence>
<dbReference type="NCBIfam" id="TIGR01733">
    <property type="entry name" value="AA-adenyl-dom"/>
    <property type="match status" value="1"/>
</dbReference>
<dbReference type="GO" id="GO:0008610">
    <property type="term" value="P:lipid biosynthetic process"/>
    <property type="evidence" value="ECO:0007669"/>
    <property type="project" value="UniProtKB-ARBA"/>
</dbReference>
<dbReference type="InterPro" id="IPR042099">
    <property type="entry name" value="ANL_N_sf"/>
</dbReference>
<dbReference type="InterPro" id="IPR009081">
    <property type="entry name" value="PP-bd_ACP"/>
</dbReference>
<feature type="region of interest" description="Disordered" evidence="4">
    <location>
        <begin position="1367"/>
        <end position="1399"/>
    </location>
</feature>
<keyword evidence="3" id="KW-0597">Phosphoprotein</keyword>
<dbReference type="InterPro" id="IPR045851">
    <property type="entry name" value="AMP-bd_C_sf"/>
</dbReference>
<keyword evidence="2" id="KW-0596">Phosphopantetheine</keyword>
<evidence type="ECO:0000256" key="1">
    <source>
        <dbReference type="ARBA" id="ARBA00001957"/>
    </source>
</evidence>
<dbReference type="Proteomes" id="UP000237846">
    <property type="component" value="Unassembled WGS sequence"/>
</dbReference>
<keyword evidence="7" id="KW-1185">Reference proteome</keyword>
<dbReference type="Gene3D" id="3.30.559.10">
    <property type="entry name" value="Chloramphenicol acetyltransferase-like domain"/>
    <property type="match status" value="2"/>
</dbReference>
<name>A0A2T0PYJ4_9ACTN</name>
<dbReference type="PROSITE" id="PS50075">
    <property type="entry name" value="CARRIER"/>
    <property type="match status" value="1"/>
</dbReference>
<evidence type="ECO:0000256" key="3">
    <source>
        <dbReference type="ARBA" id="ARBA00022553"/>
    </source>
</evidence>
<dbReference type="InterPro" id="IPR001242">
    <property type="entry name" value="Condensation_dom"/>
</dbReference>
<dbReference type="SUPFAM" id="SSF52777">
    <property type="entry name" value="CoA-dependent acyltransferases"/>
    <property type="match status" value="4"/>
</dbReference>
<dbReference type="InterPro" id="IPR036736">
    <property type="entry name" value="ACP-like_sf"/>
</dbReference>
<dbReference type="GO" id="GO:0043041">
    <property type="term" value="P:amino acid activation for nonribosomal peptide biosynthetic process"/>
    <property type="evidence" value="ECO:0007669"/>
    <property type="project" value="TreeGrafter"/>
</dbReference>
<dbReference type="EMBL" id="PVZC01000007">
    <property type="protein sequence ID" value="PRX96529.1"/>
    <property type="molecule type" value="Genomic_DNA"/>
</dbReference>
<dbReference type="FunFam" id="1.10.1200.10:FF:000016">
    <property type="entry name" value="Non-ribosomal peptide synthase"/>
    <property type="match status" value="1"/>
</dbReference>
<dbReference type="InterPro" id="IPR023213">
    <property type="entry name" value="CAT-like_dom_sf"/>
</dbReference>
<protein>
    <submittedName>
        <fullName evidence="6">Amino acid adenylation domain-containing protein</fullName>
    </submittedName>
</protein>
<evidence type="ECO:0000256" key="4">
    <source>
        <dbReference type="SAM" id="MobiDB-lite"/>
    </source>
</evidence>
<dbReference type="PROSITE" id="PS00455">
    <property type="entry name" value="AMP_BINDING"/>
    <property type="match status" value="1"/>
</dbReference>
<dbReference type="Gene3D" id="3.30.300.30">
    <property type="match status" value="1"/>
</dbReference>
<dbReference type="Pfam" id="PF00668">
    <property type="entry name" value="Condensation"/>
    <property type="match status" value="2"/>
</dbReference>
<sequence length="1513" mass="157499">MRIPLERGPGDSSAPASSTQERFWFAERLRPGTAVHNLAFGARVDGALDAAAVREALREIVRRHSVLRTRLVLDGDRLLQVTSTVPDTPLAVREAGSAGQADALVRSFATEPFELSRGPLFRAALIRAPGEQERLVLVAHHAVFDGWSLGVFFTEFAALYRAATGQGPAAPPPALQYADYARWQRARAEAREPAGQYAFWERALAEEVEPLEPPLDHPRAPVPRFLGGHRAVTVDGPAARRLSALAAEESATLYMAVLAAFQVLLYRHTGRRRFHVGTPTANRPDERLHALIGPFVNVLPVRADLTGDPSFRELLVRTARTVTDVLDHQEVPLQALAGRPARPGGPAAPLFRTAVAFQNFPAVPLDLGAGTALLPFPVETGTAQDDLALFVSPGAAGLDAVLRYDADLLRADTVAELAADLSGLLRRLARDPELPISRLAAAGVPVPRRVDRAQPVPPTPPQRRLHAARAAGAAPERRIATAPLPADASAEAVGAALGWVEERYEALRTVLVDDGGPLRQVVGPPGRARLRRLDPLAAGTGAGGLAAALAAGAGPDEPLAVGLARSPGASLLIAAADPLALDAWSLRRVMDALVRGYHAAAAGGSPGDGADPPLQAADHAVWLRRAVGGADGRARAAYWRERLAGMPARLPLAGAQDGPGPGRWVTAAVAAPVPAPAGPAGAADDALLAGAAVALSRFGAGRDVVMATPAAGRTGGGQRAVVGALADVVPVRIAVREDESAAELIARVHAERTRDSAAELPFDTIAAGLDGPCEALRQVLVLGPGDGSAQDWEPDADALGTALVLAVGDGGAALRYRTDRYLAAAAEELAAVLAHLLECFAADPHRPVGEAESLPDERRLRILAAADATGAAGPDTTLLDQFERRAAEAPEADAVIDGATVLSYREVAARAARLAGRLTELGAVPGRPVAVLMDAGAAAIVALLGVVKAGAAFACVDPVNPGARVRGLIDELRPALVVADAAAAGRHAGALAGAAPVAVVDAGGGAEPSSVPGVPPRGAAAPRPVAAPVPRDLAYIAYTSGSTGRPKGIPHTHADLAEFVRWQADALGIGPGQRVGQLAALSFDVAYCEIFGALCSGAALCMRPAGGRADPGALARWLRERRVTVLQVIPRLFREVLRRLRSDGGGTALRTVAFVGEPLPADVVAAARAVLGAGVRMVNIYGPTEAVAATSFTVDAVPPDGAAVPIGRPIDGRAVLVLDDQGRLCPAGVTGELWIAGPYLSAGYLGDPDDTAARFAASVRARPRGRAYRTGDLARLRHDGELEFVGRTDNQVKLMGVRVELEEVERAAARFPGVRECAAAVQEAGQGQHLVLYVVADPAHDTAALRDFLAERLPRTMVPGVVVRPAALPRTPNGKLDRRALPPAGERTSARGSAPPRTGLERDLAELVGEVLGAAEVGRDDDFFQLGGNSLQAARLVNRIRERHGADVPLQDLFARPTVAGTAAEVERRLAEAGLDGRLAGIEERLAGLTDDEVEALLAEYEAPPDADESRAM</sequence>
<dbReference type="GO" id="GO:0005737">
    <property type="term" value="C:cytoplasm"/>
    <property type="evidence" value="ECO:0007669"/>
    <property type="project" value="TreeGrafter"/>
</dbReference>
<proteinExistence type="predicted"/>
<dbReference type="RefSeq" id="WP_170141073.1">
    <property type="nucleotide sequence ID" value="NZ_PVZC01000007.1"/>
</dbReference>
<gene>
    <name evidence="6" type="ORF">CLV72_10752</name>
</gene>
<comment type="cofactor">
    <cofactor evidence="1">
        <name>pantetheine 4'-phosphate</name>
        <dbReference type="ChEBI" id="CHEBI:47942"/>
    </cofactor>
</comment>
<dbReference type="PANTHER" id="PTHR45527">
    <property type="entry name" value="NONRIBOSOMAL PEPTIDE SYNTHETASE"/>
    <property type="match status" value="1"/>
</dbReference>
<dbReference type="CDD" id="cd05930">
    <property type="entry name" value="A_NRPS"/>
    <property type="match status" value="1"/>
</dbReference>
<dbReference type="Gene3D" id="1.10.1200.10">
    <property type="entry name" value="ACP-like"/>
    <property type="match status" value="1"/>
</dbReference>
<dbReference type="Pfam" id="PF13193">
    <property type="entry name" value="AMP-binding_C"/>
    <property type="match status" value="1"/>
</dbReference>
<dbReference type="PROSITE" id="PS00012">
    <property type="entry name" value="PHOSPHOPANTETHEINE"/>
    <property type="match status" value="1"/>
</dbReference>
<dbReference type="GO" id="GO:0072330">
    <property type="term" value="P:monocarboxylic acid biosynthetic process"/>
    <property type="evidence" value="ECO:0007669"/>
    <property type="project" value="UniProtKB-ARBA"/>
</dbReference>
<dbReference type="GO" id="GO:0031177">
    <property type="term" value="F:phosphopantetheine binding"/>
    <property type="evidence" value="ECO:0007669"/>
    <property type="project" value="InterPro"/>
</dbReference>
<dbReference type="InterPro" id="IPR006162">
    <property type="entry name" value="Ppantetheine_attach_site"/>
</dbReference>
<dbReference type="InterPro" id="IPR025110">
    <property type="entry name" value="AMP-bd_C"/>
</dbReference>
<dbReference type="SUPFAM" id="SSF56801">
    <property type="entry name" value="Acetyl-CoA synthetase-like"/>
    <property type="match status" value="1"/>
</dbReference>
<comment type="caution">
    <text evidence="6">The sequence shown here is derived from an EMBL/GenBank/DDBJ whole genome shotgun (WGS) entry which is preliminary data.</text>
</comment>
<dbReference type="SUPFAM" id="SSF47336">
    <property type="entry name" value="ACP-like"/>
    <property type="match status" value="1"/>
</dbReference>